<accession>A0A7X0JLS1</accession>
<dbReference type="PANTHER" id="PTHR24321">
    <property type="entry name" value="DEHYDROGENASES, SHORT CHAIN"/>
    <property type="match status" value="1"/>
</dbReference>
<dbReference type="RefSeq" id="WP_184655319.1">
    <property type="nucleotide sequence ID" value="NZ_JACHBU010000006.1"/>
</dbReference>
<dbReference type="EMBL" id="JACHBU010000006">
    <property type="protein sequence ID" value="MBB6509965.1"/>
    <property type="molecule type" value="Genomic_DNA"/>
</dbReference>
<dbReference type="InterPro" id="IPR002347">
    <property type="entry name" value="SDR_fam"/>
</dbReference>
<dbReference type="PRINTS" id="PR00080">
    <property type="entry name" value="SDRFAMILY"/>
</dbReference>
<evidence type="ECO:0000256" key="1">
    <source>
        <dbReference type="ARBA" id="ARBA00006484"/>
    </source>
</evidence>
<gene>
    <name evidence="3" type="ORF">F4695_003349</name>
</gene>
<dbReference type="AlphaFoldDB" id="A0A7X0JLS1"/>
<dbReference type="PANTHER" id="PTHR24321:SF8">
    <property type="entry name" value="ESTRADIOL 17-BETA-DEHYDROGENASE 8-RELATED"/>
    <property type="match status" value="1"/>
</dbReference>
<keyword evidence="2" id="KW-0560">Oxidoreductase</keyword>
<dbReference type="GO" id="GO:0016491">
    <property type="term" value="F:oxidoreductase activity"/>
    <property type="evidence" value="ECO:0007669"/>
    <property type="project" value="UniProtKB-KW"/>
</dbReference>
<reference evidence="3 4" key="1">
    <citation type="submission" date="2020-08" db="EMBL/GenBank/DDBJ databases">
        <title>The Agave Microbiome: Exploring the role of microbial communities in plant adaptations to desert environments.</title>
        <authorList>
            <person name="Partida-Martinez L.P."/>
        </authorList>
    </citation>
    <scope>NUCLEOTIDE SEQUENCE [LARGE SCALE GENOMIC DNA]</scope>
    <source>
        <strain evidence="3 4">AS3.12</strain>
    </source>
</reference>
<comment type="caution">
    <text evidence="3">The sequence shown here is derived from an EMBL/GenBank/DDBJ whole genome shotgun (WGS) entry which is preliminary data.</text>
</comment>
<proteinExistence type="inferred from homology"/>
<protein>
    <submittedName>
        <fullName evidence="3">NAD(P)-dependent dehydrogenase (Short-subunit alcohol dehydrogenase family)</fullName>
    </submittedName>
</protein>
<dbReference type="CDD" id="cd05233">
    <property type="entry name" value="SDR_c"/>
    <property type="match status" value="1"/>
</dbReference>
<comment type="similarity">
    <text evidence="1">Belongs to the short-chain dehydrogenases/reductases (SDR) family.</text>
</comment>
<dbReference type="Proteomes" id="UP000585437">
    <property type="component" value="Unassembled WGS sequence"/>
</dbReference>
<sequence length="248" mass="25647">MFSPQCLEGRVAIITGAGGDIGRAIAMRFASAGANVAMLDLDAVPTDGFDPERCLAMPCDVADPASVEACIDAVANRFGRIDILVNNAATETPLGTVCDIPFESWRKTLDVNLTGAFLICKYGVPHLGRQGGVILNIASQLGHVTTPGRAAYSASKAGLLSLTRSLALDHADQGIRAVSLSPGAVLTSRVTRQAGSEAAVIEMLAPLHPIGRIGTPEEIAATALFLVSDEASFITGTDVLADGGYTAR</sequence>
<evidence type="ECO:0000313" key="3">
    <source>
        <dbReference type="EMBL" id="MBB6509965.1"/>
    </source>
</evidence>
<organism evidence="3 4">
    <name type="scientific">Rhizobium soli</name>
    <dbReference type="NCBI Taxonomy" id="424798"/>
    <lineage>
        <taxon>Bacteria</taxon>
        <taxon>Pseudomonadati</taxon>
        <taxon>Pseudomonadota</taxon>
        <taxon>Alphaproteobacteria</taxon>
        <taxon>Hyphomicrobiales</taxon>
        <taxon>Rhizobiaceae</taxon>
        <taxon>Rhizobium/Agrobacterium group</taxon>
        <taxon>Rhizobium</taxon>
    </lineage>
</organism>
<dbReference type="InterPro" id="IPR036291">
    <property type="entry name" value="NAD(P)-bd_dom_sf"/>
</dbReference>
<dbReference type="InterPro" id="IPR020904">
    <property type="entry name" value="Sc_DH/Rdtase_CS"/>
</dbReference>
<dbReference type="FunFam" id="3.40.50.720:FF:000084">
    <property type="entry name" value="Short-chain dehydrogenase reductase"/>
    <property type="match status" value="1"/>
</dbReference>
<evidence type="ECO:0000256" key="2">
    <source>
        <dbReference type="ARBA" id="ARBA00023002"/>
    </source>
</evidence>
<evidence type="ECO:0000313" key="4">
    <source>
        <dbReference type="Proteomes" id="UP000585437"/>
    </source>
</evidence>
<dbReference type="Gene3D" id="3.40.50.720">
    <property type="entry name" value="NAD(P)-binding Rossmann-like Domain"/>
    <property type="match status" value="1"/>
</dbReference>
<dbReference type="Pfam" id="PF13561">
    <property type="entry name" value="adh_short_C2"/>
    <property type="match status" value="1"/>
</dbReference>
<name>A0A7X0JLS1_9HYPH</name>
<dbReference type="PROSITE" id="PS00061">
    <property type="entry name" value="ADH_SHORT"/>
    <property type="match status" value="1"/>
</dbReference>
<dbReference type="SUPFAM" id="SSF51735">
    <property type="entry name" value="NAD(P)-binding Rossmann-fold domains"/>
    <property type="match status" value="1"/>
</dbReference>
<dbReference type="PRINTS" id="PR00081">
    <property type="entry name" value="GDHRDH"/>
</dbReference>
<keyword evidence="4" id="KW-1185">Reference proteome</keyword>